<proteinExistence type="predicted"/>
<feature type="domain" description="Sulfatase-modifying factor enzyme-like" evidence="1">
    <location>
        <begin position="26"/>
        <end position="277"/>
    </location>
</feature>
<reference evidence="2 3" key="1">
    <citation type="submission" date="2020-08" db="EMBL/GenBank/DDBJ databases">
        <title>Draft genome sequencing of an Anaerocolumna strain isolated from anoxic soil subjected to BSD treatment.</title>
        <authorList>
            <person name="Uek A."/>
            <person name="Tonouchi A."/>
        </authorList>
    </citation>
    <scope>NUCLEOTIDE SEQUENCE [LARGE SCALE GENOMIC DNA]</scope>
    <source>
        <strain evidence="2 3">CTTW</strain>
    </source>
</reference>
<dbReference type="RefSeq" id="WP_185255719.1">
    <property type="nucleotide sequence ID" value="NZ_AP023368.1"/>
</dbReference>
<protein>
    <recommendedName>
        <fullName evidence="1">Sulfatase-modifying factor enzyme-like domain-containing protein</fullName>
    </recommendedName>
</protein>
<dbReference type="Proteomes" id="UP000515703">
    <property type="component" value="Chromosome"/>
</dbReference>
<keyword evidence="3" id="KW-1185">Reference proteome</keyword>
<dbReference type="InterPro" id="IPR005532">
    <property type="entry name" value="SUMF_dom"/>
</dbReference>
<evidence type="ECO:0000259" key="1">
    <source>
        <dbReference type="Pfam" id="PF03781"/>
    </source>
</evidence>
<dbReference type="Pfam" id="PF03781">
    <property type="entry name" value="FGE-sulfatase"/>
    <property type="match status" value="1"/>
</dbReference>
<reference evidence="2 3" key="2">
    <citation type="submission" date="2020-08" db="EMBL/GenBank/DDBJ databases">
        <authorList>
            <person name="Ueki A."/>
            <person name="Tonouchi A."/>
        </authorList>
    </citation>
    <scope>NUCLEOTIDE SEQUENCE [LARGE SCALE GENOMIC DNA]</scope>
    <source>
        <strain evidence="2 3">CTTW</strain>
    </source>
</reference>
<dbReference type="Gene3D" id="3.90.1580.10">
    <property type="entry name" value="paralog of FGE (formylglycine-generating enzyme)"/>
    <property type="match status" value="1"/>
</dbReference>
<dbReference type="PANTHER" id="PTHR23150">
    <property type="entry name" value="SULFATASE MODIFYING FACTOR 1, 2"/>
    <property type="match status" value="1"/>
</dbReference>
<dbReference type="PROSITE" id="PS51257">
    <property type="entry name" value="PROKAR_LIPOPROTEIN"/>
    <property type="match status" value="1"/>
</dbReference>
<dbReference type="PANTHER" id="PTHR23150:SF19">
    <property type="entry name" value="FORMYLGLYCINE-GENERATING ENZYME"/>
    <property type="match status" value="1"/>
</dbReference>
<accession>A0A7I8DSB5</accession>
<organism evidence="2 3">
    <name type="scientific">Anaerocolumna chitinilytica</name>
    <dbReference type="NCBI Taxonomy" id="1727145"/>
    <lineage>
        <taxon>Bacteria</taxon>
        <taxon>Bacillati</taxon>
        <taxon>Bacillota</taxon>
        <taxon>Clostridia</taxon>
        <taxon>Lachnospirales</taxon>
        <taxon>Lachnospiraceae</taxon>
        <taxon>Anaerocolumna</taxon>
    </lineage>
</organism>
<dbReference type="KEGG" id="acht:bsdcttw_30460"/>
<sequence length="280" mass="32096">MKKILFLFILQIILLTLCSCSQKKSDGFVLVKGGTFINTNSNYYGTDVTIKDFYIGKYEVTQKEWTEIMGNNPSQFKGQDLPVESVSWYDCIEYCNERSIKEGLEPYYNIDKEKKDSDNKSEYDNIRWTVTTNEAAGGYRLPTEAEWEYAAGGGQLSKSYLYSGDNNPDKAAWYWRNAGDNYLTVDWNWSTIDSNKTKTHPVGLQKPNELGIYDMSGNVREWCWDWYGENDKDKVTFGSQRVWKGGGWIGDVSCCEPVYRGKFEANGFGPDQGMRVCRGE</sequence>
<dbReference type="SUPFAM" id="SSF56436">
    <property type="entry name" value="C-type lectin-like"/>
    <property type="match status" value="1"/>
</dbReference>
<gene>
    <name evidence="2" type="ORF">bsdcttw_30460</name>
</gene>
<evidence type="ECO:0000313" key="2">
    <source>
        <dbReference type="EMBL" id="BCK00006.1"/>
    </source>
</evidence>
<dbReference type="InterPro" id="IPR051043">
    <property type="entry name" value="Sulfatase_Mod_Factor_Kinase"/>
</dbReference>
<dbReference type="InterPro" id="IPR016187">
    <property type="entry name" value="CTDL_fold"/>
</dbReference>
<dbReference type="AlphaFoldDB" id="A0A7I8DSB5"/>
<name>A0A7I8DSB5_9FIRM</name>
<dbReference type="GO" id="GO:0120147">
    <property type="term" value="F:formylglycine-generating oxidase activity"/>
    <property type="evidence" value="ECO:0007669"/>
    <property type="project" value="TreeGrafter"/>
</dbReference>
<dbReference type="InterPro" id="IPR042095">
    <property type="entry name" value="SUMF_sf"/>
</dbReference>
<evidence type="ECO:0000313" key="3">
    <source>
        <dbReference type="Proteomes" id="UP000515703"/>
    </source>
</evidence>
<dbReference type="EMBL" id="AP023368">
    <property type="protein sequence ID" value="BCK00006.1"/>
    <property type="molecule type" value="Genomic_DNA"/>
</dbReference>